<comment type="caution">
    <text evidence="2">The sequence shown here is derived from an EMBL/GenBank/DDBJ whole genome shotgun (WGS) entry which is preliminary data.</text>
</comment>
<organism evidence="2 3">
    <name type="scientific">Amycolatopsis minnesotensis</name>
    <dbReference type="NCBI Taxonomy" id="337894"/>
    <lineage>
        <taxon>Bacteria</taxon>
        <taxon>Bacillati</taxon>
        <taxon>Actinomycetota</taxon>
        <taxon>Actinomycetes</taxon>
        <taxon>Pseudonocardiales</taxon>
        <taxon>Pseudonocardiaceae</taxon>
        <taxon>Amycolatopsis</taxon>
    </lineage>
</organism>
<gene>
    <name evidence="2" type="ORF">GCM10009754_55830</name>
</gene>
<evidence type="ECO:0000259" key="1">
    <source>
        <dbReference type="Pfam" id="PF01593"/>
    </source>
</evidence>
<proteinExistence type="predicted"/>
<accession>A0ABN2RRK4</accession>
<dbReference type="InterPro" id="IPR002937">
    <property type="entry name" value="Amino_oxidase"/>
</dbReference>
<dbReference type="Gene3D" id="3.50.50.60">
    <property type="entry name" value="FAD/NAD(P)-binding domain"/>
    <property type="match status" value="1"/>
</dbReference>
<dbReference type="SUPFAM" id="SSF51905">
    <property type="entry name" value="FAD/NAD(P)-binding domain"/>
    <property type="match status" value="1"/>
</dbReference>
<feature type="domain" description="Amine oxidase" evidence="1">
    <location>
        <begin position="14"/>
        <end position="434"/>
    </location>
</feature>
<dbReference type="PRINTS" id="PR00419">
    <property type="entry name" value="ADXRDTASE"/>
</dbReference>
<name>A0ABN2RRK4_9PSEU</name>
<evidence type="ECO:0000313" key="2">
    <source>
        <dbReference type="EMBL" id="GAA1973700.1"/>
    </source>
</evidence>
<dbReference type="InterPro" id="IPR036188">
    <property type="entry name" value="FAD/NAD-bd_sf"/>
</dbReference>
<evidence type="ECO:0000313" key="3">
    <source>
        <dbReference type="Proteomes" id="UP001501116"/>
    </source>
</evidence>
<dbReference type="PANTHER" id="PTHR42923">
    <property type="entry name" value="PROTOPORPHYRINOGEN OXIDASE"/>
    <property type="match status" value="1"/>
</dbReference>
<sequence length="444" mass="47105">MTVDLDVAVVGAGIGGLAAATELRAAGLSVRVFEAADRVGGRMASFRRAGYTVDEGAEQLSTRGYRATWELIRRAGISRGEVPAIGKGVAVWRCGRAHPGLSEPGAVLTGAGLSKRARVDLVRFLAAIRDPRRFDADRPEWTPLGARTVAEYATGFHPDLHDYLFQAVAGGFFGWDTGRSSMAPFACLLREIGPASCWLTYRDGMDTLARRLAEPLDVVTDRAVREVIGGTDLARVVFDDETLTARSVLLCVPAPVAARLYVNAPAADAEFLAACTFRPMLKVSCFLDRPLAVAASRPAYVLLTPPAEEEVLSGLVVDHEKHPSRAPVGAGLVSLLASARAVPDLFDAADDEVAAALVGSGERFLPGLAGATVRNFVHRFRHGLPEATPEALRLRAGFAARPIGTVDYAGDWVLLRPSSEGAVRSAATAASRVLSRSGTVRRAA</sequence>
<keyword evidence="3" id="KW-1185">Reference proteome</keyword>
<dbReference type="EMBL" id="BAAANN010000024">
    <property type="protein sequence ID" value="GAA1973700.1"/>
    <property type="molecule type" value="Genomic_DNA"/>
</dbReference>
<dbReference type="InterPro" id="IPR050464">
    <property type="entry name" value="Zeta_carotene_desat/Oxidored"/>
</dbReference>
<reference evidence="2 3" key="1">
    <citation type="journal article" date="2019" name="Int. J. Syst. Evol. Microbiol.">
        <title>The Global Catalogue of Microorganisms (GCM) 10K type strain sequencing project: providing services to taxonomists for standard genome sequencing and annotation.</title>
        <authorList>
            <consortium name="The Broad Institute Genomics Platform"/>
            <consortium name="The Broad Institute Genome Sequencing Center for Infectious Disease"/>
            <person name="Wu L."/>
            <person name="Ma J."/>
        </authorList>
    </citation>
    <scope>NUCLEOTIDE SEQUENCE [LARGE SCALE GENOMIC DNA]</scope>
    <source>
        <strain evidence="2 3">JCM 14545</strain>
    </source>
</reference>
<dbReference type="Pfam" id="PF01593">
    <property type="entry name" value="Amino_oxidase"/>
    <property type="match status" value="1"/>
</dbReference>
<dbReference type="RefSeq" id="WP_344425129.1">
    <property type="nucleotide sequence ID" value="NZ_BAAANN010000024.1"/>
</dbReference>
<dbReference type="Proteomes" id="UP001501116">
    <property type="component" value="Unassembled WGS sequence"/>
</dbReference>
<protein>
    <recommendedName>
        <fullName evidence="1">Amine oxidase domain-containing protein</fullName>
    </recommendedName>
</protein>
<dbReference type="SUPFAM" id="SSF54373">
    <property type="entry name" value="FAD-linked reductases, C-terminal domain"/>
    <property type="match status" value="1"/>
</dbReference>